<sequence length="448" mass="50520">MKTKIDIFKVSIWESLLKLSWPIILANIFQAVYNITDTYFLGKLGSIEIAAPTISWPLIFIFISISGGFSMAGSSMVAQYTGMKRKELAEKSAAQTILTVTLISIITMLFGLFFSKSMLYYIGARDLTLEYSLKYFNIILISTPFLFFFEVNTAILRGWGNTFTPLILRFFSITLNIILDPIFIFVFKMGVEGAAIATLISKIIFSLYLMYEMFTGKYGFKIHLKDLKFDLRYIKKILLIGLPTSFGQSVTAMGFAIIMKVVSKFGTNVVTAYGIGNRVTNLIVMVSMGISGATSIMIGQFIGSNNKNKAIETLKKASILTFFSVFILSFFLFLYGKNVTSFFINEIEVINTGKIYFSMVSLSLPFFATMSIFLAAMNGTGHTVQTTIINLTRLWIIRIPLIKLMADYYGFIGIFYAMIISNILAMLLAYGFLKTDKWKIRLVKEYEN</sequence>
<evidence type="ECO:0000313" key="8">
    <source>
        <dbReference type="EMBL" id="BBE31059.1"/>
    </source>
</evidence>
<dbReference type="PIRSF" id="PIRSF006603">
    <property type="entry name" value="DinF"/>
    <property type="match status" value="1"/>
</dbReference>
<evidence type="ECO:0000256" key="7">
    <source>
        <dbReference type="SAM" id="Phobius"/>
    </source>
</evidence>
<feature type="transmembrane region" description="Helical" evidence="7">
    <location>
        <begin position="237"/>
        <end position="262"/>
    </location>
</feature>
<dbReference type="GO" id="GO:0005886">
    <property type="term" value="C:plasma membrane"/>
    <property type="evidence" value="ECO:0007669"/>
    <property type="project" value="UniProtKB-SubCell"/>
</dbReference>
<feature type="transmembrane region" description="Helical" evidence="7">
    <location>
        <begin position="193"/>
        <end position="211"/>
    </location>
</feature>
<dbReference type="NCBIfam" id="TIGR00797">
    <property type="entry name" value="matE"/>
    <property type="match status" value="1"/>
</dbReference>
<dbReference type="Pfam" id="PF01554">
    <property type="entry name" value="MatE"/>
    <property type="match status" value="2"/>
</dbReference>
<dbReference type="InParanoid" id="A0A7G1GBG5"/>
<evidence type="ECO:0000256" key="6">
    <source>
        <dbReference type="ARBA" id="ARBA00023136"/>
    </source>
</evidence>
<dbReference type="FunCoup" id="A0A7G1GBG5">
    <property type="interactions" value="75"/>
</dbReference>
<name>A0A7G1GBG5_9BACT</name>
<feature type="transmembrane region" description="Helical" evidence="7">
    <location>
        <begin position="282"/>
        <end position="302"/>
    </location>
</feature>
<proteinExistence type="predicted"/>
<dbReference type="InterPro" id="IPR048279">
    <property type="entry name" value="MdtK-like"/>
</dbReference>
<keyword evidence="5 7" id="KW-1133">Transmembrane helix</keyword>
<evidence type="ECO:0000256" key="5">
    <source>
        <dbReference type="ARBA" id="ARBA00022989"/>
    </source>
</evidence>
<evidence type="ECO:0000256" key="3">
    <source>
        <dbReference type="ARBA" id="ARBA00022475"/>
    </source>
</evidence>
<dbReference type="PANTHER" id="PTHR43549">
    <property type="entry name" value="MULTIDRUG RESISTANCE PROTEIN YPNP-RELATED"/>
    <property type="match status" value="1"/>
</dbReference>
<keyword evidence="4 7" id="KW-0812">Transmembrane</keyword>
<reference evidence="8 9" key="1">
    <citation type="submission" date="2018-06" db="EMBL/GenBank/DDBJ databases">
        <title>Genome sequencing of Oceanotoga sp. sy52.</title>
        <authorList>
            <person name="Mori K."/>
        </authorList>
    </citation>
    <scope>NUCLEOTIDE SEQUENCE [LARGE SCALE GENOMIC DNA]</scope>
    <source>
        <strain evidence="9">sy52</strain>
    </source>
</reference>
<gene>
    <name evidence="8" type="ORF">OSSY52_12000</name>
</gene>
<keyword evidence="2" id="KW-0813">Transport</keyword>
<dbReference type="RefSeq" id="WP_232521143.1">
    <property type="nucleotide sequence ID" value="NZ_AP018712.1"/>
</dbReference>
<keyword evidence="9" id="KW-1185">Reference proteome</keyword>
<keyword evidence="6 7" id="KW-0472">Membrane</keyword>
<dbReference type="GO" id="GO:0015297">
    <property type="term" value="F:antiporter activity"/>
    <property type="evidence" value="ECO:0007669"/>
    <property type="project" value="InterPro"/>
</dbReference>
<dbReference type="Proteomes" id="UP000516361">
    <property type="component" value="Chromosome"/>
</dbReference>
<dbReference type="PANTHER" id="PTHR43549:SF2">
    <property type="entry name" value="MULTIDRUG RESISTANCE PROTEIN NORM-RELATED"/>
    <property type="match status" value="1"/>
</dbReference>
<feature type="transmembrane region" description="Helical" evidence="7">
    <location>
        <begin position="167"/>
        <end position="187"/>
    </location>
</feature>
<evidence type="ECO:0000256" key="4">
    <source>
        <dbReference type="ARBA" id="ARBA00022692"/>
    </source>
</evidence>
<feature type="transmembrane region" description="Helical" evidence="7">
    <location>
        <begin position="135"/>
        <end position="155"/>
    </location>
</feature>
<dbReference type="AlphaFoldDB" id="A0A7G1GBG5"/>
<dbReference type="InterPro" id="IPR052031">
    <property type="entry name" value="Membrane_Transporter-Flippase"/>
</dbReference>
<feature type="transmembrane region" description="Helical" evidence="7">
    <location>
        <begin position="53"/>
        <end position="72"/>
    </location>
</feature>
<accession>A0A7G1GBG5</accession>
<dbReference type="KEGG" id="ocy:OSSY52_12000"/>
<feature type="transmembrane region" description="Helical" evidence="7">
    <location>
        <begin position="355"/>
        <end position="376"/>
    </location>
</feature>
<evidence type="ECO:0000256" key="2">
    <source>
        <dbReference type="ARBA" id="ARBA00022448"/>
    </source>
</evidence>
<organism evidence="8 9">
    <name type="scientific">Tepiditoga spiralis</name>
    <dbReference type="NCBI Taxonomy" id="2108365"/>
    <lineage>
        <taxon>Bacteria</taxon>
        <taxon>Thermotogati</taxon>
        <taxon>Thermotogota</taxon>
        <taxon>Thermotogae</taxon>
        <taxon>Petrotogales</taxon>
        <taxon>Petrotogaceae</taxon>
        <taxon>Tepiditoga</taxon>
    </lineage>
</organism>
<dbReference type="InterPro" id="IPR002528">
    <property type="entry name" value="MATE_fam"/>
</dbReference>
<dbReference type="GO" id="GO:0042910">
    <property type="term" value="F:xenobiotic transmembrane transporter activity"/>
    <property type="evidence" value="ECO:0007669"/>
    <property type="project" value="InterPro"/>
</dbReference>
<evidence type="ECO:0000256" key="1">
    <source>
        <dbReference type="ARBA" id="ARBA00004651"/>
    </source>
</evidence>
<feature type="transmembrane region" description="Helical" evidence="7">
    <location>
        <begin position="93"/>
        <end position="115"/>
    </location>
</feature>
<keyword evidence="3" id="KW-1003">Cell membrane</keyword>
<feature type="transmembrane region" description="Helical" evidence="7">
    <location>
        <begin position="412"/>
        <end position="433"/>
    </location>
</feature>
<dbReference type="EMBL" id="AP018712">
    <property type="protein sequence ID" value="BBE31059.1"/>
    <property type="molecule type" value="Genomic_DNA"/>
</dbReference>
<protein>
    <submittedName>
        <fullName evidence="8">MATE family efflux transporter</fullName>
    </submittedName>
</protein>
<comment type="subcellular location">
    <subcellularLocation>
        <location evidence="1">Cell membrane</location>
        <topology evidence="1">Multi-pass membrane protein</topology>
    </subcellularLocation>
</comment>
<evidence type="ECO:0000313" key="9">
    <source>
        <dbReference type="Proteomes" id="UP000516361"/>
    </source>
</evidence>
<feature type="transmembrane region" description="Helical" evidence="7">
    <location>
        <begin position="314"/>
        <end position="335"/>
    </location>
</feature>